<accession>A0A224YGB2</accession>
<evidence type="ECO:0000256" key="2">
    <source>
        <dbReference type="ARBA" id="ARBA00022737"/>
    </source>
</evidence>
<evidence type="ECO:0000259" key="7">
    <source>
        <dbReference type="PROSITE" id="PS50157"/>
    </source>
</evidence>
<dbReference type="GO" id="GO:0000981">
    <property type="term" value="F:DNA-binding transcription factor activity, RNA polymerase II-specific"/>
    <property type="evidence" value="ECO:0007669"/>
    <property type="project" value="TreeGrafter"/>
</dbReference>
<dbReference type="SUPFAM" id="SSF57667">
    <property type="entry name" value="beta-beta-alpha zinc fingers"/>
    <property type="match status" value="2"/>
</dbReference>
<dbReference type="InterPro" id="IPR013087">
    <property type="entry name" value="Znf_C2H2_type"/>
</dbReference>
<protein>
    <recommendedName>
        <fullName evidence="7">C2H2-type domain-containing protein</fullName>
    </recommendedName>
</protein>
<evidence type="ECO:0000313" key="8">
    <source>
        <dbReference type="EMBL" id="MAA13004.1"/>
    </source>
</evidence>
<dbReference type="PROSITE" id="PS00028">
    <property type="entry name" value="ZINC_FINGER_C2H2_1"/>
    <property type="match status" value="1"/>
</dbReference>
<evidence type="ECO:0000256" key="5">
    <source>
        <dbReference type="PROSITE-ProRule" id="PRU00042"/>
    </source>
</evidence>
<dbReference type="PANTHER" id="PTHR24379:SF127">
    <property type="entry name" value="BLOODY FINGERS-RELATED"/>
    <property type="match status" value="1"/>
</dbReference>
<dbReference type="InterPro" id="IPR036236">
    <property type="entry name" value="Znf_C2H2_sf"/>
</dbReference>
<feature type="domain" description="C2H2-type" evidence="7">
    <location>
        <begin position="13"/>
        <end position="45"/>
    </location>
</feature>
<dbReference type="PROSITE" id="PS50157">
    <property type="entry name" value="ZINC_FINGER_C2H2_2"/>
    <property type="match status" value="1"/>
</dbReference>
<evidence type="ECO:0000256" key="1">
    <source>
        <dbReference type="ARBA" id="ARBA00022723"/>
    </source>
</evidence>
<dbReference type="Pfam" id="PF12171">
    <property type="entry name" value="zf-C2H2_jaz"/>
    <property type="match status" value="1"/>
</dbReference>
<dbReference type="EMBL" id="GFPF01001858">
    <property type="protein sequence ID" value="MAA13004.1"/>
    <property type="molecule type" value="Transcribed_RNA"/>
</dbReference>
<feature type="region of interest" description="Disordered" evidence="6">
    <location>
        <begin position="26"/>
        <end position="70"/>
    </location>
</feature>
<feature type="compositionally biased region" description="Basic and acidic residues" evidence="6">
    <location>
        <begin position="28"/>
        <end position="42"/>
    </location>
</feature>
<organism evidence="8">
    <name type="scientific">Rhipicephalus zambeziensis</name>
    <dbReference type="NCBI Taxonomy" id="60191"/>
    <lineage>
        <taxon>Eukaryota</taxon>
        <taxon>Metazoa</taxon>
        <taxon>Ecdysozoa</taxon>
        <taxon>Arthropoda</taxon>
        <taxon>Chelicerata</taxon>
        <taxon>Arachnida</taxon>
        <taxon>Acari</taxon>
        <taxon>Parasitiformes</taxon>
        <taxon>Ixodida</taxon>
        <taxon>Ixodoidea</taxon>
        <taxon>Ixodidae</taxon>
        <taxon>Rhipicephalinae</taxon>
        <taxon>Rhipicephalus</taxon>
        <taxon>Rhipicephalus</taxon>
    </lineage>
</organism>
<dbReference type="GO" id="GO:0000977">
    <property type="term" value="F:RNA polymerase II transcription regulatory region sequence-specific DNA binding"/>
    <property type="evidence" value="ECO:0007669"/>
    <property type="project" value="TreeGrafter"/>
</dbReference>
<evidence type="ECO:0000256" key="3">
    <source>
        <dbReference type="ARBA" id="ARBA00022771"/>
    </source>
</evidence>
<keyword evidence="2" id="KW-0677">Repeat</keyword>
<dbReference type="Pfam" id="PF12874">
    <property type="entry name" value="zf-met"/>
    <property type="match status" value="1"/>
</dbReference>
<dbReference type="InterPro" id="IPR022755">
    <property type="entry name" value="Znf_C2H2_jaz"/>
</dbReference>
<dbReference type="InterPro" id="IPR003604">
    <property type="entry name" value="Matrin/U1-like-C_Znf_C2H2"/>
</dbReference>
<keyword evidence="4" id="KW-0862">Zinc</keyword>
<feature type="compositionally biased region" description="Low complexity" evidence="6">
    <location>
        <begin position="45"/>
        <end position="64"/>
    </location>
</feature>
<dbReference type="AlphaFoldDB" id="A0A224YGB2"/>
<evidence type="ECO:0000256" key="6">
    <source>
        <dbReference type="SAM" id="MobiDB-lite"/>
    </source>
</evidence>
<reference evidence="8" key="1">
    <citation type="journal article" date="2017" name="Parasit. Vectors">
        <title>Sialotranscriptomics of Rhipicephalus zambeziensis reveals intricate expression profiles of secretory proteins and suggests tight temporal transcriptional regulation during blood-feeding.</title>
        <authorList>
            <person name="de Castro M.H."/>
            <person name="de Klerk D."/>
            <person name="Pienaar R."/>
            <person name="Rees D.J.G."/>
            <person name="Mans B.J."/>
        </authorList>
    </citation>
    <scope>NUCLEOTIDE SEQUENCE</scope>
    <source>
        <tissue evidence="8">Salivary glands</tissue>
    </source>
</reference>
<dbReference type="Gene3D" id="3.30.160.60">
    <property type="entry name" value="Classic Zinc Finger"/>
    <property type="match status" value="1"/>
</dbReference>
<dbReference type="GO" id="GO:0005634">
    <property type="term" value="C:nucleus"/>
    <property type="evidence" value="ECO:0007669"/>
    <property type="project" value="TreeGrafter"/>
</dbReference>
<dbReference type="SMART" id="SM00355">
    <property type="entry name" value="ZnF_C2H2"/>
    <property type="match status" value="4"/>
</dbReference>
<proteinExistence type="predicted"/>
<dbReference type="SMART" id="SM00451">
    <property type="entry name" value="ZnF_U1"/>
    <property type="match status" value="2"/>
</dbReference>
<evidence type="ECO:0000256" key="4">
    <source>
        <dbReference type="ARBA" id="ARBA00022833"/>
    </source>
</evidence>
<keyword evidence="3 5" id="KW-0863">Zinc-finger</keyword>
<sequence>MPSNSRRLSTGPYKCEPCNKSFTGAKSFAEHRDSKQHQRRTGEIPSVASPPSHLPSAPHSSQSQNPNSRPYQCMTCNKRFTGPESYAEHGDFSYDGKGCFAETRSSPATKNFVRCNACDTGISGVKNMKEHDKGKKHRNALAMLQGFSSVSLNVPTDESSSQTFTVYKDVPSSPLTQCAPSGQPDAAFLCKAQPLATLDSNTFNSNPHWVSLSSTSYAPRMQDCSTNNEGKHAEAVKPKEDRDQEQCLSFTSSESAEGSPAIHIAVKPVYSDDGLKCEVGGLKGYSCRKCGIVLFLNNEAAMRHYRTDSHSATVEAL</sequence>
<dbReference type="GO" id="GO:0008270">
    <property type="term" value="F:zinc ion binding"/>
    <property type="evidence" value="ECO:0007669"/>
    <property type="project" value="UniProtKB-KW"/>
</dbReference>
<dbReference type="PANTHER" id="PTHR24379">
    <property type="entry name" value="KRAB AND ZINC FINGER DOMAIN-CONTAINING"/>
    <property type="match status" value="1"/>
</dbReference>
<name>A0A224YGB2_9ACAR</name>
<keyword evidence="1" id="KW-0479">Metal-binding</keyword>